<sequence>MFFGINTEAVEILHDEDVDKALDLGPPNMQRGIIKRIIDYDKNYRLKHHSKSKIERAILALYIFSKESDQRGFRELGDALKKYSSKNGVYANFAKIDASLQNVGGQLYWNP</sequence>
<evidence type="ECO:0000313" key="2">
    <source>
        <dbReference type="Proteomes" id="UP000471640"/>
    </source>
</evidence>
<reference evidence="1 2" key="2">
    <citation type="submission" date="2020-02" db="EMBL/GenBank/DDBJ databases">
        <title>Genome sequences of Thiorhodococcus mannitoliphagus and Thiorhodococcus minor, purple sulfur photosynthetic bacteria in the gammaproteobacterial family, Chromatiaceae.</title>
        <authorList>
            <person name="Aviles F.A."/>
            <person name="Meyer T.E."/>
            <person name="Kyndt J.A."/>
        </authorList>
    </citation>
    <scope>NUCLEOTIDE SEQUENCE [LARGE SCALE GENOMIC DNA]</scope>
    <source>
        <strain evidence="1 2">DSM 18266</strain>
    </source>
</reference>
<dbReference type="Proteomes" id="UP000471640">
    <property type="component" value="Unassembled WGS sequence"/>
</dbReference>
<comment type="caution">
    <text evidence="1">The sequence shown here is derived from an EMBL/GenBank/DDBJ whole genome shotgun (WGS) entry which is preliminary data.</text>
</comment>
<reference evidence="2" key="1">
    <citation type="journal article" date="2020" name="Microbiol. Resour. Announc.">
        <title>Draft Genome Sequences of Thiorhodococcus mannitoliphagus and Thiorhodococcus minor, Purple Sulfur Photosynthetic Bacteria in the Gammaproteobacterial Family Chromatiaceae.</title>
        <authorList>
            <person name="Aviles F.A."/>
            <person name="Meyer T.E."/>
            <person name="Kyndt J.A."/>
        </authorList>
    </citation>
    <scope>NUCLEOTIDE SEQUENCE [LARGE SCALE GENOMIC DNA]</scope>
    <source>
        <strain evidence="2">DSM 18266</strain>
    </source>
</reference>
<evidence type="ECO:0000313" key="1">
    <source>
        <dbReference type="EMBL" id="NEX22570.1"/>
    </source>
</evidence>
<keyword evidence="2" id="KW-1185">Reference proteome</keyword>
<proteinExistence type="predicted"/>
<organism evidence="1 2">
    <name type="scientific">Thiorhodococcus mannitoliphagus</name>
    <dbReference type="NCBI Taxonomy" id="329406"/>
    <lineage>
        <taxon>Bacteria</taxon>
        <taxon>Pseudomonadati</taxon>
        <taxon>Pseudomonadota</taxon>
        <taxon>Gammaproteobacteria</taxon>
        <taxon>Chromatiales</taxon>
        <taxon>Chromatiaceae</taxon>
        <taxon>Thiorhodococcus</taxon>
    </lineage>
</organism>
<dbReference type="RefSeq" id="WP_164655668.1">
    <property type="nucleotide sequence ID" value="NZ_JAAIJR010000108.1"/>
</dbReference>
<name>A0A6P1DYL3_9GAMM</name>
<gene>
    <name evidence="1" type="ORF">G3480_20050</name>
</gene>
<dbReference type="EMBL" id="JAAIJR010000108">
    <property type="protein sequence ID" value="NEX22570.1"/>
    <property type="molecule type" value="Genomic_DNA"/>
</dbReference>
<accession>A0A6P1DYL3</accession>
<dbReference type="AlphaFoldDB" id="A0A6P1DYL3"/>
<protein>
    <submittedName>
        <fullName evidence="1">Uncharacterized protein</fullName>
    </submittedName>
</protein>